<protein>
    <submittedName>
        <fullName evidence="1">Uncharacterized protein</fullName>
    </submittedName>
</protein>
<evidence type="ECO:0000313" key="2">
    <source>
        <dbReference type="Proteomes" id="UP000289862"/>
    </source>
</evidence>
<dbReference type="EMBL" id="LR215031">
    <property type="protein sequence ID" value="VEU72757.1"/>
    <property type="molecule type" value="Genomic_DNA"/>
</dbReference>
<reference evidence="1 2" key="1">
    <citation type="submission" date="2019-01" db="EMBL/GenBank/DDBJ databases">
        <authorList>
            <consortium name="Pathogen Informatics"/>
        </authorList>
    </citation>
    <scope>NUCLEOTIDE SEQUENCE [LARGE SCALE GENOMIC DNA]</scope>
    <source>
        <strain evidence="1 2">NCTC10186</strain>
    </source>
</reference>
<dbReference type="KEGG" id="mgal:NCTC10186_00227"/>
<dbReference type="OrthoDB" id="397241at2"/>
<dbReference type="AlphaFoldDB" id="A0A449AZ45"/>
<accession>A0A449AZ45</accession>
<evidence type="ECO:0000313" key="1">
    <source>
        <dbReference type="EMBL" id="VEU72757.1"/>
    </source>
</evidence>
<dbReference type="Proteomes" id="UP000289862">
    <property type="component" value="Chromosome"/>
</dbReference>
<proteinExistence type="predicted"/>
<keyword evidence="2" id="KW-1185">Reference proteome</keyword>
<sequence>MDEKNNYNGLWFNKWVLTDFGSGAVKGIINGKNVVQDIIAIRQNQAPLLVTSQQPELYQNYLQSVINNLLVKNFIEVKLKNEKATLTNLNLNDLTIADFNFTISSKAFLQNLQINEIKSVNLDTNQIVFVGQVTTNNSNLNKQKTYNIEIVWTNKK</sequence>
<organism evidence="1 2">
    <name type="scientific">Mycoplasmopsis gallopavonis</name>
    <dbReference type="NCBI Taxonomy" id="76629"/>
    <lineage>
        <taxon>Bacteria</taxon>
        <taxon>Bacillati</taxon>
        <taxon>Mycoplasmatota</taxon>
        <taxon>Mycoplasmoidales</taxon>
        <taxon>Metamycoplasmataceae</taxon>
        <taxon>Mycoplasmopsis</taxon>
    </lineage>
</organism>
<gene>
    <name evidence="1" type="ORF">NCTC10186_00227</name>
</gene>
<dbReference type="RefSeq" id="WP_119572303.1">
    <property type="nucleotide sequence ID" value="NZ_LR215031.1"/>
</dbReference>
<name>A0A449AZ45_9BACT</name>